<dbReference type="Gene3D" id="3.90.1150.10">
    <property type="entry name" value="Aspartate Aminotransferase, domain 1"/>
    <property type="match status" value="1"/>
</dbReference>
<feature type="domain" description="Aminotransferase class V" evidence="8">
    <location>
        <begin position="47"/>
        <end position="286"/>
    </location>
</feature>
<dbReference type="InterPro" id="IPR000192">
    <property type="entry name" value="Aminotrans_V_dom"/>
</dbReference>
<evidence type="ECO:0000256" key="1">
    <source>
        <dbReference type="ARBA" id="ARBA00001933"/>
    </source>
</evidence>
<dbReference type="InterPro" id="IPR024169">
    <property type="entry name" value="SP_NH2Trfase/AEP_transaminase"/>
</dbReference>
<keyword evidence="4" id="KW-0808">Transferase</keyword>
<dbReference type="SUPFAM" id="SSF53383">
    <property type="entry name" value="PLP-dependent transferases"/>
    <property type="match status" value="1"/>
</dbReference>
<evidence type="ECO:0000256" key="5">
    <source>
        <dbReference type="ARBA" id="ARBA00022898"/>
    </source>
</evidence>
<keyword evidence="3 9" id="KW-0032">Aminotransferase</keyword>
<organism evidence="9 10">
    <name type="scientific">Rhodovibrio sodomensis</name>
    <dbReference type="NCBI Taxonomy" id="1088"/>
    <lineage>
        <taxon>Bacteria</taxon>
        <taxon>Pseudomonadati</taxon>
        <taxon>Pseudomonadota</taxon>
        <taxon>Alphaproteobacteria</taxon>
        <taxon>Rhodospirillales</taxon>
        <taxon>Rhodovibrionaceae</taxon>
        <taxon>Rhodovibrio</taxon>
    </lineage>
</organism>
<dbReference type="InterPro" id="IPR015421">
    <property type="entry name" value="PyrdxlP-dep_Trfase_major"/>
</dbReference>
<comment type="similarity">
    <text evidence="2 6">Belongs to the class-V pyridoxal-phosphate-dependent aminotransferase family.</text>
</comment>
<dbReference type="EMBL" id="NRRL01000113">
    <property type="protein sequence ID" value="MBK1670739.1"/>
    <property type="molecule type" value="Genomic_DNA"/>
</dbReference>
<dbReference type="RefSeq" id="WP_200343185.1">
    <property type="nucleotide sequence ID" value="NZ_NRRL01000113.1"/>
</dbReference>
<dbReference type="PIRSF" id="PIRSF000524">
    <property type="entry name" value="SPT"/>
    <property type="match status" value="1"/>
</dbReference>
<sequence length="398" mass="43763">MPGYNHLFIPGPTNMPERIRRACDRGLQDMRAPDFPEFVRPLLRDLKRIFKTETGEVFVFNGSGTGGWEAAIANTLSPGDKVLTSVFGQFSMLWVDMCQRFGLDVQQIDCTWGEGVPVEQYAEILKADTRHEIKAVLVCHNETATGVTSDVAGVRKALDDAGHPALLMVDGVSSIASIDFQMDAWGVDVAVTGSQKGLMMPTGLAVVAVSQRALEMRHTAQLPRTYFAFEDQMRFNAQGFFPYTPATTLLYGLREAVDMLLEEGLENVVARHHRVAEGVRRAVHAWGLELCARRPELYSDTVSAILVPEHIDSAEIVRHAYQRYNLSIGGGLTKVKGRLFRIGHLGDMNELMLLTAISGAEMAMRDCGIMVEPGSGVAAAQEYYRGVEIGQTDRAAAE</sequence>
<protein>
    <submittedName>
        <fullName evidence="9">Serine--glyoxylate aminotransferase</fullName>
    </submittedName>
</protein>
<evidence type="ECO:0000313" key="10">
    <source>
        <dbReference type="Proteomes" id="UP001296873"/>
    </source>
</evidence>
<dbReference type="PROSITE" id="PS00595">
    <property type="entry name" value="AA_TRANSFER_CLASS_5"/>
    <property type="match status" value="1"/>
</dbReference>
<evidence type="ECO:0000256" key="4">
    <source>
        <dbReference type="ARBA" id="ARBA00022679"/>
    </source>
</evidence>
<dbReference type="PANTHER" id="PTHR21152:SF24">
    <property type="entry name" value="ALANINE--GLYOXYLATE AMINOTRANSFERASE 1"/>
    <property type="match status" value="1"/>
</dbReference>
<evidence type="ECO:0000313" key="9">
    <source>
        <dbReference type="EMBL" id="MBK1670739.1"/>
    </source>
</evidence>
<comment type="cofactor">
    <cofactor evidence="1 7">
        <name>pyridoxal 5'-phosphate</name>
        <dbReference type="ChEBI" id="CHEBI:597326"/>
    </cofactor>
</comment>
<accession>A0ABS1DKJ8</accession>
<evidence type="ECO:0000256" key="3">
    <source>
        <dbReference type="ARBA" id="ARBA00022576"/>
    </source>
</evidence>
<evidence type="ECO:0000256" key="6">
    <source>
        <dbReference type="RuleBase" id="RU004075"/>
    </source>
</evidence>
<dbReference type="PANTHER" id="PTHR21152">
    <property type="entry name" value="AMINOTRANSFERASE CLASS V"/>
    <property type="match status" value="1"/>
</dbReference>
<evidence type="ECO:0000256" key="2">
    <source>
        <dbReference type="ARBA" id="ARBA00009236"/>
    </source>
</evidence>
<name>A0ABS1DKJ8_9PROT</name>
<reference evidence="9 10" key="1">
    <citation type="journal article" date="2020" name="Microorganisms">
        <title>Osmotic Adaptation and Compatible Solute Biosynthesis of Phototrophic Bacteria as Revealed from Genome Analyses.</title>
        <authorList>
            <person name="Imhoff J.F."/>
            <person name="Rahn T."/>
            <person name="Kunzel S."/>
            <person name="Keller A."/>
            <person name="Neulinger S.C."/>
        </authorList>
    </citation>
    <scope>NUCLEOTIDE SEQUENCE [LARGE SCALE GENOMIC DNA]</scope>
    <source>
        <strain evidence="9 10">DSM 9895</strain>
    </source>
</reference>
<dbReference type="GO" id="GO:0008483">
    <property type="term" value="F:transaminase activity"/>
    <property type="evidence" value="ECO:0007669"/>
    <property type="project" value="UniProtKB-KW"/>
</dbReference>
<dbReference type="InterPro" id="IPR015424">
    <property type="entry name" value="PyrdxlP-dep_Trfase"/>
</dbReference>
<keyword evidence="10" id="KW-1185">Reference proteome</keyword>
<dbReference type="CDD" id="cd06451">
    <property type="entry name" value="AGAT_like"/>
    <property type="match status" value="1"/>
</dbReference>
<evidence type="ECO:0000259" key="8">
    <source>
        <dbReference type="Pfam" id="PF00266"/>
    </source>
</evidence>
<proteinExistence type="inferred from homology"/>
<dbReference type="Gene3D" id="3.40.640.10">
    <property type="entry name" value="Type I PLP-dependent aspartate aminotransferase-like (Major domain)"/>
    <property type="match status" value="1"/>
</dbReference>
<evidence type="ECO:0000256" key="7">
    <source>
        <dbReference type="RuleBase" id="RU004504"/>
    </source>
</evidence>
<dbReference type="InterPro" id="IPR015422">
    <property type="entry name" value="PyrdxlP-dep_Trfase_small"/>
</dbReference>
<keyword evidence="5" id="KW-0663">Pyridoxal phosphate</keyword>
<comment type="caution">
    <text evidence="9">The sequence shown here is derived from an EMBL/GenBank/DDBJ whole genome shotgun (WGS) entry which is preliminary data.</text>
</comment>
<dbReference type="InterPro" id="IPR020578">
    <property type="entry name" value="Aminotrans_V_PyrdxlP_BS"/>
</dbReference>
<dbReference type="Proteomes" id="UP001296873">
    <property type="component" value="Unassembled WGS sequence"/>
</dbReference>
<dbReference type="Pfam" id="PF00266">
    <property type="entry name" value="Aminotran_5"/>
    <property type="match status" value="1"/>
</dbReference>
<gene>
    <name evidence="9" type="ORF">CKO28_22220</name>
</gene>